<evidence type="ECO:0000313" key="1">
    <source>
        <dbReference type="EMBL" id="KAK8878172.1"/>
    </source>
</evidence>
<protein>
    <submittedName>
        <fullName evidence="1">Uncharacterized protein</fullName>
    </submittedName>
</protein>
<proteinExistence type="predicted"/>
<evidence type="ECO:0000313" key="2">
    <source>
        <dbReference type="Proteomes" id="UP001470230"/>
    </source>
</evidence>
<accession>A0ABR2JJW3</accession>
<comment type="caution">
    <text evidence="1">The sequence shown here is derived from an EMBL/GenBank/DDBJ whole genome shotgun (WGS) entry which is preliminary data.</text>
</comment>
<reference evidence="1 2" key="1">
    <citation type="submission" date="2024-04" db="EMBL/GenBank/DDBJ databases">
        <title>Tritrichomonas musculus Genome.</title>
        <authorList>
            <person name="Alves-Ferreira E."/>
            <person name="Grigg M."/>
            <person name="Lorenzi H."/>
            <person name="Galac M."/>
        </authorList>
    </citation>
    <scope>NUCLEOTIDE SEQUENCE [LARGE SCALE GENOMIC DNA]</scope>
    <source>
        <strain evidence="1 2">EAF2021</strain>
    </source>
</reference>
<name>A0ABR2JJW3_9EUKA</name>
<keyword evidence="2" id="KW-1185">Reference proteome</keyword>
<sequence length="54" mass="5814">MNQIALHSLLFIGKEAQGMLEVASSECAFRAKKASVAFKTESGRAAPKCLNFIV</sequence>
<dbReference type="Proteomes" id="UP001470230">
    <property type="component" value="Unassembled WGS sequence"/>
</dbReference>
<dbReference type="EMBL" id="JAPFFF010000011">
    <property type="protein sequence ID" value="KAK8878172.1"/>
    <property type="molecule type" value="Genomic_DNA"/>
</dbReference>
<gene>
    <name evidence="1" type="ORF">M9Y10_004937</name>
</gene>
<organism evidence="1 2">
    <name type="scientific">Tritrichomonas musculus</name>
    <dbReference type="NCBI Taxonomy" id="1915356"/>
    <lineage>
        <taxon>Eukaryota</taxon>
        <taxon>Metamonada</taxon>
        <taxon>Parabasalia</taxon>
        <taxon>Tritrichomonadida</taxon>
        <taxon>Tritrichomonadidae</taxon>
        <taxon>Tritrichomonas</taxon>
    </lineage>
</organism>